<dbReference type="PROSITE" id="PS50835">
    <property type="entry name" value="IG_LIKE"/>
    <property type="match status" value="1"/>
</dbReference>
<dbReference type="Proteomes" id="UP001209570">
    <property type="component" value="Unassembled WGS sequence"/>
</dbReference>
<accession>A0AAD5LBT7</accession>
<dbReference type="InterPro" id="IPR007110">
    <property type="entry name" value="Ig-like_dom"/>
</dbReference>
<organism evidence="2 3">
    <name type="scientific">Pythium insidiosum</name>
    <name type="common">Pythiosis disease agent</name>
    <dbReference type="NCBI Taxonomy" id="114742"/>
    <lineage>
        <taxon>Eukaryota</taxon>
        <taxon>Sar</taxon>
        <taxon>Stramenopiles</taxon>
        <taxon>Oomycota</taxon>
        <taxon>Peronosporomycetes</taxon>
        <taxon>Pythiales</taxon>
        <taxon>Pythiaceae</taxon>
        <taxon>Pythium</taxon>
    </lineage>
</organism>
<evidence type="ECO:0000259" key="1">
    <source>
        <dbReference type="PROSITE" id="PS50835"/>
    </source>
</evidence>
<evidence type="ECO:0000313" key="2">
    <source>
        <dbReference type="EMBL" id="KAJ0395622.1"/>
    </source>
</evidence>
<reference evidence="2" key="1">
    <citation type="submission" date="2021-12" db="EMBL/GenBank/DDBJ databases">
        <title>Prjna785345.</title>
        <authorList>
            <person name="Rujirawat T."/>
            <person name="Krajaejun T."/>
        </authorList>
    </citation>
    <scope>NUCLEOTIDE SEQUENCE</scope>
    <source>
        <strain evidence="2">Pi057C3</strain>
    </source>
</reference>
<sequence length="1129" mass="128081">MMTGSTPRDQRRRPLSDGNAGNQWWLLLTTGKRFLQAFVCLRAWRYVVLRKRRRFVTLSMPDAWALAVFEDQLPLHAVLQALNCGSESAAVSLFELVQEVCVIAPRAPELVDAWRRIPMFYAVEAAWRDQDQLAWLAAKSRSKLMTLDQDGRCVVTHAVLHKCPNEVLMQMAVELVRDASFMLQELVTAGQLESARRHCTRIVGHFLAGVPNFPHAQCRSALLGTDSLASALEVERIWRDFVEKWGHYGMPCLVDDLPPVRTAAIDSFVKIEIKARGEPLRYQWLLDNEPLPDATLPSLLIAQAVQPHNEGIYQCVVSNWKGIVRTTAMRLVVQDDHHGPDPSLRFLLDRASTPLSATDVVHRIRASVGALLVAPSINASLLIPPRCFVSHNRDGVDVSDSTGMDVVVRAASIKPSLKRGEQLVSQVVEILPHSVPRLEQPALLSLPFSWNPVDSCHELVVLEIPVRPDKRVPERRQLDQSRVVSANAGVVTIEISQFDALIAVITRTLPAKNLEDLPPLDDVLLLIAHPSSLRSLQWVTIRIGRKQSITHQWRGLDSSGPICLRDQLSLFPQELALDGTSLRADSGDGDSYVTFFTVDMLVSVRKSSKFLHPARRQGESTNDGPPALFERSWSFLIPLLHDIVTRPPRPSLHQRRERQLAIAYDANAESHRSRRAVLFDDLQEAERELTPYFFLVELAKFSETFWQRYDQTWWFDKTKSDILKGMYKTVHAATSAFAGAMRVVQCSLDAYSDFSEPFLLEPGFQTAVHEDDDDDAQSVAPGLRRVLKLPATADCSELLEASFSRLHQVLATVYMSCETESSEVLAQLFQDLFGIPCDPEAIAVKLEHHRHRYRAANREIALFILGVRRLLKRVHNNLRLRQRFYDFVVERFALLLRLIPEIDCFPSDLFAVTCELHQQLWCLFRVVWKLSSSGWLSHVVTGVWYTREIDTIHASILRMLHNEASELQGASDLTRAFEVAVDDGSCSAVRHCGLRDEYTDSIRTELASEQLRVALREMHTKDKLLNHIRSCSPAHEMRCDRLPDAVRVRFDIHVIRVNTQHVIKVWNVSLRCQVLGQIEFRREEHVVSFTPSIPFERHTRYQVSLRAQDVETTLGALDAAMVMFEFFTT</sequence>
<comment type="caution">
    <text evidence="2">The sequence shown here is derived from an EMBL/GenBank/DDBJ whole genome shotgun (WGS) entry which is preliminary data.</text>
</comment>
<proteinExistence type="predicted"/>
<dbReference type="Gene3D" id="2.60.40.10">
    <property type="entry name" value="Immunoglobulins"/>
    <property type="match status" value="1"/>
</dbReference>
<name>A0AAD5LBT7_PYTIN</name>
<gene>
    <name evidence="2" type="ORF">P43SY_006329</name>
</gene>
<dbReference type="EMBL" id="JAKCXM010000334">
    <property type="protein sequence ID" value="KAJ0395622.1"/>
    <property type="molecule type" value="Genomic_DNA"/>
</dbReference>
<dbReference type="CDD" id="cd00096">
    <property type="entry name" value="Ig"/>
    <property type="match status" value="1"/>
</dbReference>
<dbReference type="SUPFAM" id="SSF48726">
    <property type="entry name" value="Immunoglobulin"/>
    <property type="match status" value="1"/>
</dbReference>
<dbReference type="AlphaFoldDB" id="A0AAD5LBT7"/>
<dbReference type="InterPro" id="IPR013783">
    <property type="entry name" value="Ig-like_fold"/>
</dbReference>
<keyword evidence="3" id="KW-1185">Reference proteome</keyword>
<protein>
    <recommendedName>
        <fullName evidence="1">Ig-like domain-containing protein</fullName>
    </recommendedName>
</protein>
<dbReference type="InterPro" id="IPR036179">
    <property type="entry name" value="Ig-like_dom_sf"/>
</dbReference>
<feature type="domain" description="Ig-like" evidence="1">
    <location>
        <begin position="250"/>
        <end position="332"/>
    </location>
</feature>
<evidence type="ECO:0000313" key="3">
    <source>
        <dbReference type="Proteomes" id="UP001209570"/>
    </source>
</evidence>